<protein>
    <submittedName>
        <fullName evidence="2">Uncharacterized protein</fullName>
    </submittedName>
</protein>
<dbReference type="AlphaFoldDB" id="A0A0A9BX29"/>
<feature type="region of interest" description="Disordered" evidence="1">
    <location>
        <begin position="55"/>
        <end position="74"/>
    </location>
</feature>
<accession>A0A0A9BX29</accession>
<reference evidence="2" key="1">
    <citation type="submission" date="2014-09" db="EMBL/GenBank/DDBJ databases">
        <authorList>
            <person name="Magalhaes I.L.F."/>
            <person name="Oliveira U."/>
            <person name="Santos F.R."/>
            <person name="Vidigal T.H.D.A."/>
            <person name="Brescovit A.D."/>
            <person name="Santos A.J."/>
        </authorList>
    </citation>
    <scope>NUCLEOTIDE SEQUENCE</scope>
    <source>
        <tissue evidence="2">Shoot tissue taken approximately 20 cm above the soil surface</tissue>
    </source>
</reference>
<reference evidence="2" key="2">
    <citation type="journal article" date="2015" name="Data Brief">
        <title>Shoot transcriptome of the giant reed, Arundo donax.</title>
        <authorList>
            <person name="Barrero R.A."/>
            <person name="Guerrero F.D."/>
            <person name="Moolhuijzen P."/>
            <person name="Goolsby J.A."/>
            <person name="Tidwell J."/>
            <person name="Bellgard S.E."/>
            <person name="Bellgard M.I."/>
        </authorList>
    </citation>
    <scope>NUCLEOTIDE SEQUENCE</scope>
    <source>
        <tissue evidence="2">Shoot tissue taken approximately 20 cm above the soil surface</tissue>
    </source>
</reference>
<dbReference type="PROSITE" id="PS51257">
    <property type="entry name" value="PROKAR_LIPOPROTEIN"/>
    <property type="match status" value="1"/>
</dbReference>
<proteinExistence type="predicted"/>
<evidence type="ECO:0000256" key="1">
    <source>
        <dbReference type="SAM" id="MobiDB-lite"/>
    </source>
</evidence>
<sequence>MKVREPPKFLVNKLHQLTSTSIGCTSIFYGASPTEIGPWIDLARLRTPQQQTYPDERTGWIRGVPRGTRTPPTN</sequence>
<organism evidence="2">
    <name type="scientific">Arundo donax</name>
    <name type="common">Giant reed</name>
    <name type="synonym">Donax arundinaceus</name>
    <dbReference type="NCBI Taxonomy" id="35708"/>
    <lineage>
        <taxon>Eukaryota</taxon>
        <taxon>Viridiplantae</taxon>
        <taxon>Streptophyta</taxon>
        <taxon>Embryophyta</taxon>
        <taxon>Tracheophyta</taxon>
        <taxon>Spermatophyta</taxon>
        <taxon>Magnoliopsida</taxon>
        <taxon>Liliopsida</taxon>
        <taxon>Poales</taxon>
        <taxon>Poaceae</taxon>
        <taxon>PACMAD clade</taxon>
        <taxon>Arundinoideae</taxon>
        <taxon>Arundineae</taxon>
        <taxon>Arundo</taxon>
    </lineage>
</organism>
<evidence type="ECO:0000313" key="2">
    <source>
        <dbReference type="EMBL" id="JAD67866.1"/>
    </source>
</evidence>
<dbReference type="EMBL" id="GBRH01230029">
    <property type="protein sequence ID" value="JAD67866.1"/>
    <property type="molecule type" value="Transcribed_RNA"/>
</dbReference>
<name>A0A0A9BX29_ARUDO</name>